<name>A0ABV0B6Q4_9SPHN</name>
<dbReference type="RefSeq" id="WP_346246265.1">
    <property type="nucleotide sequence ID" value="NZ_JBDIZK010000004.1"/>
</dbReference>
<organism evidence="4 5">
    <name type="scientific">Sphingomonas rustica</name>
    <dbReference type="NCBI Taxonomy" id="3103142"/>
    <lineage>
        <taxon>Bacteria</taxon>
        <taxon>Pseudomonadati</taxon>
        <taxon>Pseudomonadota</taxon>
        <taxon>Alphaproteobacteria</taxon>
        <taxon>Sphingomonadales</taxon>
        <taxon>Sphingomonadaceae</taxon>
        <taxon>Sphingomonas</taxon>
    </lineage>
</organism>
<comment type="caution">
    <text evidence="4">The sequence shown here is derived from an EMBL/GenBank/DDBJ whole genome shotgun (WGS) entry which is preliminary data.</text>
</comment>
<dbReference type="InterPro" id="IPR045175">
    <property type="entry name" value="M28_fam"/>
</dbReference>
<feature type="domain" description="Peptidase M28" evidence="3">
    <location>
        <begin position="291"/>
        <end position="503"/>
    </location>
</feature>
<evidence type="ECO:0000256" key="2">
    <source>
        <dbReference type="SAM" id="SignalP"/>
    </source>
</evidence>
<dbReference type="InterPro" id="IPR007484">
    <property type="entry name" value="Peptidase_M28"/>
</dbReference>
<keyword evidence="2" id="KW-0732">Signal</keyword>
<protein>
    <submittedName>
        <fullName evidence="4">M20/M25/M40 family metallo-hydrolase</fullName>
    </submittedName>
</protein>
<dbReference type="PANTHER" id="PTHR12147:SF26">
    <property type="entry name" value="PEPTIDASE M28 DOMAIN-CONTAINING PROTEIN"/>
    <property type="match status" value="1"/>
</dbReference>
<reference evidence="4 5" key="1">
    <citation type="submission" date="2024-05" db="EMBL/GenBank/DDBJ databases">
        <title>Sphingomonas sp. HF-S3 16S ribosomal RNA gene Genome sequencing and assembly.</title>
        <authorList>
            <person name="Lee H."/>
        </authorList>
    </citation>
    <scope>NUCLEOTIDE SEQUENCE [LARGE SCALE GENOMIC DNA]</scope>
    <source>
        <strain evidence="4 5">HF-S3</strain>
    </source>
</reference>
<dbReference type="Pfam" id="PF04389">
    <property type="entry name" value="Peptidase_M28"/>
    <property type="match status" value="1"/>
</dbReference>
<dbReference type="SUPFAM" id="SSF53187">
    <property type="entry name" value="Zn-dependent exopeptidases"/>
    <property type="match status" value="1"/>
</dbReference>
<keyword evidence="5" id="KW-1185">Reference proteome</keyword>
<evidence type="ECO:0000313" key="4">
    <source>
        <dbReference type="EMBL" id="MEN3747272.1"/>
    </source>
</evidence>
<evidence type="ECO:0000259" key="3">
    <source>
        <dbReference type="Pfam" id="PF04389"/>
    </source>
</evidence>
<evidence type="ECO:0000313" key="5">
    <source>
        <dbReference type="Proteomes" id="UP001427805"/>
    </source>
</evidence>
<dbReference type="PANTHER" id="PTHR12147">
    <property type="entry name" value="METALLOPEPTIDASE M28 FAMILY MEMBER"/>
    <property type="match status" value="1"/>
</dbReference>
<dbReference type="Proteomes" id="UP001427805">
    <property type="component" value="Unassembled WGS sequence"/>
</dbReference>
<gene>
    <name evidence="4" type="ORF">TPR58_08830</name>
</gene>
<feature type="chain" id="PRO_5045846024" evidence="2">
    <location>
        <begin position="21"/>
        <end position="545"/>
    </location>
</feature>
<dbReference type="SUPFAM" id="SSF52025">
    <property type="entry name" value="PA domain"/>
    <property type="match status" value="1"/>
</dbReference>
<accession>A0ABV0B6Q4</accession>
<dbReference type="InterPro" id="IPR046450">
    <property type="entry name" value="PA_dom_sf"/>
</dbReference>
<sequence>MRIRLLLAAASFALASPAMAQVAPQTGEPTFSAEAVKAHVTFLADDLLEGRDAGTRGYDIAARYVATRFEALGLKPAGPNGDWYQPVPLSEYSLDPAAPASLTVGTKRFANGEDAIMGASPRYGTTAQRLEGGVVFAGYGLEADYAGLDVKGKFVAVLLGRPSGLKGAEAEAAEGEDKDRNAGARGALGVLYLLSPSDMNRISWSEVAEHMMASQIRWLGPNGAPGGVDTGIAINSYVKPAVATELFAGAPQSAEQVFASAAAGQRPKGFALQAKVVTERTSKVRMIRSPNVMAILPGSDPALAAEYVVLSAHLDHEGVDPSLPGPDKIYNGAMDNAAGVATMLEVARAFSESGQRPKRSLLFVALTAEEKGLLGSEYLARYPVVGSGKVVADVNLDMPVLLYDFTDVVAFGAEHSTLGPIVERAGAKMGVKLSPDPMPEENLFVRSDHYSFVQAGVPSVFLVTGWANGGQEAFKSFLSTHYHKVSDQVTLSFNWQAGAKFAKINYLIAREIADGKDAPRWYEGNEYGERFAPGQPRAKKPAGTK</sequence>
<feature type="region of interest" description="Disordered" evidence="1">
    <location>
        <begin position="526"/>
        <end position="545"/>
    </location>
</feature>
<evidence type="ECO:0000256" key="1">
    <source>
        <dbReference type="SAM" id="MobiDB-lite"/>
    </source>
</evidence>
<dbReference type="EMBL" id="JBDIZK010000004">
    <property type="protein sequence ID" value="MEN3747272.1"/>
    <property type="molecule type" value="Genomic_DNA"/>
</dbReference>
<feature type="signal peptide" evidence="2">
    <location>
        <begin position="1"/>
        <end position="20"/>
    </location>
</feature>
<proteinExistence type="predicted"/>
<dbReference type="Gene3D" id="3.50.30.30">
    <property type="match status" value="1"/>
</dbReference>
<dbReference type="Gene3D" id="3.40.630.10">
    <property type="entry name" value="Zn peptidases"/>
    <property type="match status" value="1"/>
</dbReference>